<feature type="transmembrane region" description="Helical" evidence="7">
    <location>
        <begin position="158"/>
        <end position="180"/>
    </location>
</feature>
<evidence type="ECO:0000256" key="6">
    <source>
        <dbReference type="SAM" id="MobiDB-lite"/>
    </source>
</evidence>
<keyword evidence="9" id="KW-1185">Reference proteome</keyword>
<evidence type="ECO:0000256" key="4">
    <source>
        <dbReference type="ARBA" id="ARBA00022989"/>
    </source>
</evidence>
<feature type="transmembrane region" description="Helical" evidence="7">
    <location>
        <begin position="317"/>
        <end position="337"/>
    </location>
</feature>
<sequence length="527" mass="56477">MNDPLRDIAQNDEKLLATLGYKQELKREFSPLEVFGVAFSIIGLIPSMSSVLVFAVANGGGPTMVWGWSVASLFIVFVGMAVAELGSAAPTSGGLYFWTYSLASPRWKTLLCWIVGYSNTVGSVAGVASIDWGCAVQIMAAATIGSNGAFEPSAVQLYALYAAIVLSHGVVCSLGTALLARLQTVYIILNVLLSLAVIIALPAATPSEFRNPAKVALWDFQNFHGWSNGYAFILSFLAPLWTICSFDGTVHLSEEASNAATAVPWAIVGSIVVSAVLGLAVNLSLAFCMGNDLTAIANSPQPMAHILANSLGQKGTLTLWSMIVLAQYMMGSSVLLASSRQTFAFSRDGGLPFSGWLYRINRSTNTPVHTVWFVAFLSTLLGLLSFAGDQAIGAVFTTSITSLYIAYTIPISCRFLGNNDFIPGPYNLGVFGFPVAVIAVLFMIFMSIVFLFPSTPHPGVADMNYTIVVLGGVLAVSILWYYLPKYGGVHWFTGPVRTIDSHSSRDSRNSDEDNKKEVVTVETKQVV</sequence>
<accession>B0DVS7</accession>
<feature type="transmembrane region" description="Helical" evidence="7">
    <location>
        <begin position="265"/>
        <end position="287"/>
    </location>
</feature>
<dbReference type="KEGG" id="lbc:LACBIDRAFT_254728"/>
<proteinExistence type="predicted"/>
<evidence type="ECO:0000256" key="1">
    <source>
        <dbReference type="ARBA" id="ARBA00004141"/>
    </source>
</evidence>
<dbReference type="InParanoid" id="B0DVS7"/>
<dbReference type="EMBL" id="DS547140">
    <property type="protein sequence ID" value="EDR01307.1"/>
    <property type="molecule type" value="Genomic_DNA"/>
</dbReference>
<protein>
    <submittedName>
        <fullName evidence="8">APC amino acid permease</fullName>
    </submittedName>
</protein>
<dbReference type="InterPro" id="IPR002293">
    <property type="entry name" value="AA/rel_permease1"/>
</dbReference>
<dbReference type="PANTHER" id="PTHR45649">
    <property type="entry name" value="AMINO-ACID PERMEASE BAT1"/>
    <property type="match status" value="1"/>
</dbReference>
<dbReference type="Pfam" id="PF13520">
    <property type="entry name" value="AA_permease_2"/>
    <property type="match status" value="1"/>
</dbReference>
<reference evidence="8 9" key="1">
    <citation type="journal article" date="2008" name="Nature">
        <title>The genome of Laccaria bicolor provides insights into mycorrhizal symbiosis.</title>
        <authorList>
            <person name="Martin F."/>
            <person name="Aerts A."/>
            <person name="Ahren D."/>
            <person name="Brun A."/>
            <person name="Danchin E.G.J."/>
            <person name="Duchaussoy F."/>
            <person name="Gibon J."/>
            <person name="Kohler A."/>
            <person name="Lindquist E."/>
            <person name="Pereda V."/>
            <person name="Salamov A."/>
            <person name="Shapiro H.J."/>
            <person name="Wuyts J."/>
            <person name="Blaudez D."/>
            <person name="Buee M."/>
            <person name="Brokstein P."/>
            <person name="Canbaeck B."/>
            <person name="Cohen D."/>
            <person name="Courty P.E."/>
            <person name="Coutinho P.M."/>
            <person name="Delaruelle C."/>
            <person name="Detter J.C."/>
            <person name="Deveau A."/>
            <person name="DiFazio S."/>
            <person name="Duplessis S."/>
            <person name="Fraissinet-Tachet L."/>
            <person name="Lucic E."/>
            <person name="Frey-Klett P."/>
            <person name="Fourrey C."/>
            <person name="Feussner I."/>
            <person name="Gay G."/>
            <person name="Grimwood J."/>
            <person name="Hoegger P.J."/>
            <person name="Jain P."/>
            <person name="Kilaru S."/>
            <person name="Labbe J."/>
            <person name="Lin Y.C."/>
            <person name="Legue V."/>
            <person name="Le Tacon F."/>
            <person name="Marmeisse R."/>
            <person name="Melayah D."/>
            <person name="Montanini B."/>
            <person name="Muratet M."/>
            <person name="Nehls U."/>
            <person name="Niculita-Hirzel H."/>
            <person name="Oudot-Le Secq M.P."/>
            <person name="Peter M."/>
            <person name="Quesneville H."/>
            <person name="Rajashekar B."/>
            <person name="Reich M."/>
            <person name="Rouhier N."/>
            <person name="Schmutz J."/>
            <person name="Yin T."/>
            <person name="Chalot M."/>
            <person name="Henrissat B."/>
            <person name="Kuees U."/>
            <person name="Lucas S."/>
            <person name="Van de Peer Y."/>
            <person name="Podila G.K."/>
            <person name="Polle A."/>
            <person name="Pukkila P.J."/>
            <person name="Richardson P.M."/>
            <person name="Rouze P."/>
            <person name="Sanders I.R."/>
            <person name="Stajich J.E."/>
            <person name="Tunlid A."/>
            <person name="Tuskan G."/>
            <person name="Grigoriev I.V."/>
        </authorList>
    </citation>
    <scope>NUCLEOTIDE SEQUENCE [LARGE SCALE GENOMIC DNA]</scope>
    <source>
        <strain evidence="9">S238N-H82 / ATCC MYA-4686</strain>
    </source>
</reference>
<evidence type="ECO:0000256" key="2">
    <source>
        <dbReference type="ARBA" id="ARBA00022448"/>
    </source>
</evidence>
<dbReference type="GO" id="GO:0016020">
    <property type="term" value="C:membrane"/>
    <property type="evidence" value="ECO:0007669"/>
    <property type="project" value="UniProtKB-SubCell"/>
</dbReference>
<feature type="transmembrane region" description="Helical" evidence="7">
    <location>
        <begin position="368"/>
        <end position="388"/>
    </location>
</feature>
<dbReference type="PIRSF" id="PIRSF006060">
    <property type="entry name" value="AA_transporter"/>
    <property type="match status" value="1"/>
</dbReference>
<feature type="transmembrane region" description="Helical" evidence="7">
    <location>
        <begin position="428"/>
        <end position="452"/>
    </location>
</feature>
<feature type="transmembrane region" description="Helical" evidence="7">
    <location>
        <begin position="464"/>
        <end position="483"/>
    </location>
</feature>
<feature type="transmembrane region" description="Helical" evidence="7">
    <location>
        <begin position="32"/>
        <end position="56"/>
    </location>
</feature>
<dbReference type="GO" id="GO:0006865">
    <property type="term" value="P:amino acid transport"/>
    <property type="evidence" value="ECO:0007669"/>
    <property type="project" value="InterPro"/>
</dbReference>
<dbReference type="PROSITE" id="PS00218">
    <property type="entry name" value="AMINO_ACID_PERMEASE_1"/>
    <property type="match status" value="1"/>
</dbReference>
<evidence type="ECO:0000256" key="5">
    <source>
        <dbReference type="ARBA" id="ARBA00023136"/>
    </source>
</evidence>
<dbReference type="Gene3D" id="1.20.1740.10">
    <property type="entry name" value="Amino acid/polyamine transporter I"/>
    <property type="match status" value="1"/>
</dbReference>
<gene>
    <name evidence="8" type="ORF">LACBIDRAFT_254728</name>
</gene>
<feature type="compositionally biased region" description="Basic and acidic residues" evidence="6">
    <location>
        <begin position="501"/>
        <end position="519"/>
    </location>
</feature>
<dbReference type="AlphaFoldDB" id="B0DVS7"/>
<keyword evidence="4 7" id="KW-1133">Transmembrane helix</keyword>
<evidence type="ECO:0000256" key="7">
    <source>
        <dbReference type="SAM" id="Phobius"/>
    </source>
</evidence>
<dbReference type="PANTHER" id="PTHR45649:SF6">
    <property type="entry name" value="GABA-SPECIFIC PERMEASE"/>
    <property type="match status" value="1"/>
</dbReference>
<keyword evidence="2" id="KW-0813">Transport</keyword>
<keyword evidence="3 7" id="KW-0812">Transmembrane</keyword>
<feature type="transmembrane region" description="Helical" evidence="7">
    <location>
        <begin position="187"/>
        <end position="205"/>
    </location>
</feature>
<feature type="transmembrane region" description="Helical" evidence="7">
    <location>
        <begin position="394"/>
        <end position="416"/>
    </location>
</feature>
<dbReference type="GeneID" id="6083691"/>
<evidence type="ECO:0000256" key="3">
    <source>
        <dbReference type="ARBA" id="ARBA00022692"/>
    </source>
</evidence>
<dbReference type="FunCoup" id="B0DVS7">
    <property type="interactions" value="19"/>
</dbReference>
<feature type="transmembrane region" description="Helical" evidence="7">
    <location>
        <begin position="110"/>
        <end position="130"/>
    </location>
</feature>
<dbReference type="OrthoDB" id="4476201at2759"/>
<feature type="region of interest" description="Disordered" evidence="6">
    <location>
        <begin position="501"/>
        <end position="527"/>
    </location>
</feature>
<dbReference type="GO" id="GO:0022857">
    <property type="term" value="F:transmembrane transporter activity"/>
    <property type="evidence" value="ECO:0007669"/>
    <property type="project" value="InterPro"/>
</dbReference>
<name>B0DVS7_LACBS</name>
<comment type="subcellular location">
    <subcellularLocation>
        <location evidence="1">Membrane</location>
        <topology evidence="1">Multi-pass membrane protein</topology>
    </subcellularLocation>
</comment>
<feature type="transmembrane region" description="Helical" evidence="7">
    <location>
        <begin position="68"/>
        <end position="98"/>
    </location>
</feature>
<dbReference type="RefSeq" id="XP_001888014.1">
    <property type="nucleotide sequence ID" value="XM_001887979.1"/>
</dbReference>
<dbReference type="STRING" id="486041.B0DVS7"/>
<evidence type="ECO:0000313" key="9">
    <source>
        <dbReference type="Proteomes" id="UP000001194"/>
    </source>
</evidence>
<keyword evidence="5 7" id="KW-0472">Membrane</keyword>
<organism evidence="9">
    <name type="scientific">Laccaria bicolor (strain S238N-H82 / ATCC MYA-4686)</name>
    <name type="common">Bicoloured deceiver</name>
    <name type="synonym">Laccaria laccata var. bicolor</name>
    <dbReference type="NCBI Taxonomy" id="486041"/>
    <lineage>
        <taxon>Eukaryota</taxon>
        <taxon>Fungi</taxon>
        <taxon>Dikarya</taxon>
        <taxon>Basidiomycota</taxon>
        <taxon>Agaricomycotina</taxon>
        <taxon>Agaricomycetes</taxon>
        <taxon>Agaricomycetidae</taxon>
        <taxon>Agaricales</taxon>
        <taxon>Agaricineae</taxon>
        <taxon>Hydnangiaceae</taxon>
        <taxon>Laccaria</taxon>
    </lineage>
</organism>
<dbReference type="HOGENOM" id="CLU_004495_0_3_1"/>
<dbReference type="Proteomes" id="UP000001194">
    <property type="component" value="Unassembled WGS sequence"/>
</dbReference>
<feature type="transmembrane region" description="Helical" evidence="7">
    <location>
        <begin position="225"/>
        <end position="244"/>
    </location>
</feature>
<evidence type="ECO:0000313" key="8">
    <source>
        <dbReference type="EMBL" id="EDR01307.1"/>
    </source>
</evidence>
<dbReference type="InterPro" id="IPR004840">
    <property type="entry name" value="Amino_acid_permease_CS"/>
</dbReference>